<reference evidence="3" key="1">
    <citation type="journal article" date="2019" name="Int. J. Syst. Evol. Microbiol.">
        <title>The Global Catalogue of Microorganisms (GCM) 10K type strain sequencing project: providing services to taxonomists for standard genome sequencing and annotation.</title>
        <authorList>
            <consortium name="The Broad Institute Genomics Platform"/>
            <consortium name="The Broad Institute Genome Sequencing Center for Infectious Disease"/>
            <person name="Wu L."/>
            <person name="Ma J."/>
        </authorList>
    </citation>
    <scope>NUCLEOTIDE SEQUENCE [LARGE SCALE GENOMIC DNA]</scope>
    <source>
        <strain evidence="3">KACC 13778</strain>
    </source>
</reference>
<sequence length="126" mass="14175">MTEQPVGWIRLTTQGNWFTSNAITPYVRLNGYQVANRYGENVHPVPPGRWHVEAHCQWLREYGQASYDVDVAAGQTVDVFYAPPFHQFARGRMGPTSQPRRGLATFVLLMVLVVLVVGATSVLMTR</sequence>
<comment type="caution">
    <text evidence="2">The sequence shown here is derived from an EMBL/GenBank/DDBJ whole genome shotgun (WGS) entry which is preliminary data.</text>
</comment>
<name>A0ABW0MYJ2_9ACTN</name>
<evidence type="ECO:0000313" key="3">
    <source>
        <dbReference type="Proteomes" id="UP001595956"/>
    </source>
</evidence>
<keyword evidence="1" id="KW-1133">Transmembrane helix</keyword>
<dbReference type="RefSeq" id="WP_345181054.1">
    <property type="nucleotide sequence ID" value="NZ_BAABFQ010000008.1"/>
</dbReference>
<organism evidence="2 3">
    <name type="scientific">Nocardioides caricicola</name>
    <dbReference type="NCBI Taxonomy" id="634770"/>
    <lineage>
        <taxon>Bacteria</taxon>
        <taxon>Bacillati</taxon>
        <taxon>Actinomycetota</taxon>
        <taxon>Actinomycetes</taxon>
        <taxon>Propionibacteriales</taxon>
        <taxon>Nocardioidaceae</taxon>
        <taxon>Nocardioides</taxon>
    </lineage>
</organism>
<keyword evidence="1" id="KW-0812">Transmembrane</keyword>
<keyword evidence="1" id="KW-0472">Membrane</keyword>
<gene>
    <name evidence="2" type="ORF">ACFPKY_01240</name>
</gene>
<feature type="transmembrane region" description="Helical" evidence="1">
    <location>
        <begin position="102"/>
        <end position="124"/>
    </location>
</feature>
<evidence type="ECO:0000313" key="2">
    <source>
        <dbReference type="EMBL" id="MFC5491702.1"/>
    </source>
</evidence>
<accession>A0ABW0MYJ2</accession>
<keyword evidence="3" id="KW-1185">Reference proteome</keyword>
<dbReference type="Proteomes" id="UP001595956">
    <property type="component" value="Unassembled WGS sequence"/>
</dbReference>
<evidence type="ECO:0000256" key="1">
    <source>
        <dbReference type="SAM" id="Phobius"/>
    </source>
</evidence>
<evidence type="ECO:0008006" key="4">
    <source>
        <dbReference type="Google" id="ProtNLM"/>
    </source>
</evidence>
<protein>
    <recommendedName>
        <fullName evidence="4">DUF3592 domain-containing protein</fullName>
    </recommendedName>
</protein>
<proteinExistence type="predicted"/>
<dbReference type="EMBL" id="JBHSMD010000001">
    <property type="protein sequence ID" value="MFC5491702.1"/>
    <property type="molecule type" value="Genomic_DNA"/>
</dbReference>